<proteinExistence type="predicted"/>
<keyword evidence="1" id="KW-0732">Signal</keyword>
<reference evidence="2 3" key="1">
    <citation type="submission" date="2014-04" db="EMBL/GenBank/DDBJ databases">
        <title>Evolutionary Origins and Diversification of the Mycorrhizal Mutualists.</title>
        <authorList>
            <consortium name="DOE Joint Genome Institute"/>
            <consortium name="Mycorrhizal Genomics Consortium"/>
            <person name="Kohler A."/>
            <person name="Kuo A."/>
            <person name="Nagy L.G."/>
            <person name="Floudas D."/>
            <person name="Copeland A."/>
            <person name="Barry K.W."/>
            <person name="Cichocki N."/>
            <person name="Veneault-Fourrey C."/>
            <person name="LaButti K."/>
            <person name="Lindquist E.A."/>
            <person name="Lipzen A."/>
            <person name="Lundell T."/>
            <person name="Morin E."/>
            <person name="Murat C."/>
            <person name="Riley R."/>
            <person name="Ohm R."/>
            <person name="Sun H."/>
            <person name="Tunlid A."/>
            <person name="Henrissat B."/>
            <person name="Grigoriev I.V."/>
            <person name="Hibbett D.S."/>
            <person name="Martin F."/>
        </authorList>
    </citation>
    <scope>NUCLEOTIDE SEQUENCE [LARGE SCALE GENOMIC DNA]</scope>
    <source>
        <strain evidence="2 3">Koide BX008</strain>
    </source>
</reference>
<accession>A0A0C2WU89</accession>
<evidence type="ECO:0000313" key="2">
    <source>
        <dbReference type="EMBL" id="KIL65337.1"/>
    </source>
</evidence>
<evidence type="ECO:0000256" key="1">
    <source>
        <dbReference type="SAM" id="SignalP"/>
    </source>
</evidence>
<gene>
    <name evidence="2" type="ORF">M378DRAFT_198103</name>
</gene>
<protein>
    <submittedName>
        <fullName evidence="2">Uncharacterized protein</fullName>
    </submittedName>
</protein>
<dbReference type="InParanoid" id="A0A0C2WU89"/>
<dbReference type="HOGENOM" id="CLU_1294081_0_0_1"/>
<sequence>MRFTIIIATIILSMTGFAVCKAAHGSSQNHNSSSSQTSMKVHASKSLEALKESKTYVGNLTLYPVVTRHDGHRSHRVSKNKKLDVLSRRIEKQLPSLILDSERWKIAYESGPPKLMIPALCGLMANMELTKKAYLKNAAAWNRTRESSTKGKDEKARIETAPVMISWPTTATLKQCKLA</sequence>
<dbReference type="Proteomes" id="UP000054549">
    <property type="component" value="Unassembled WGS sequence"/>
</dbReference>
<feature type="signal peptide" evidence="1">
    <location>
        <begin position="1"/>
        <end position="22"/>
    </location>
</feature>
<dbReference type="EMBL" id="KN818243">
    <property type="protein sequence ID" value="KIL65337.1"/>
    <property type="molecule type" value="Genomic_DNA"/>
</dbReference>
<organism evidence="2 3">
    <name type="scientific">Amanita muscaria (strain Koide BX008)</name>
    <dbReference type="NCBI Taxonomy" id="946122"/>
    <lineage>
        <taxon>Eukaryota</taxon>
        <taxon>Fungi</taxon>
        <taxon>Dikarya</taxon>
        <taxon>Basidiomycota</taxon>
        <taxon>Agaricomycotina</taxon>
        <taxon>Agaricomycetes</taxon>
        <taxon>Agaricomycetidae</taxon>
        <taxon>Agaricales</taxon>
        <taxon>Pluteineae</taxon>
        <taxon>Amanitaceae</taxon>
        <taxon>Amanita</taxon>
    </lineage>
</organism>
<keyword evidence="3" id="KW-1185">Reference proteome</keyword>
<feature type="chain" id="PRO_5002158474" evidence="1">
    <location>
        <begin position="23"/>
        <end position="179"/>
    </location>
</feature>
<evidence type="ECO:0000313" key="3">
    <source>
        <dbReference type="Proteomes" id="UP000054549"/>
    </source>
</evidence>
<name>A0A0C2WU89_AMAMK</name>
<dbReference type="AlphaFoldDB" id="A0A0C2WU89"/>